<keyword evidence="2" id="KW-1185">Reference proteome</keyword>
<dbReference type="Proteomes" id="UP000728032">
    <property type="component" value="Unassembled WGS sequence"/>
</dbReference>
<evidence type="ECO:0000313" key="1">
    <source>
        <dbReference type="EMBL" id="CAD7648463.1"/>
    </source>
</evidence>
<reference evidence="1" key="1">
    <citation type="submission" date="2020-11" db="EMBL/GenBank/DDBJ databases">
        <authorList>
            <person name="Tran Van P."/>
        </authorList>
    </citation>
    <scope>NUCLEOTIDE SEQUENCE</scope>
</reference>
<name>A0A7R9LXF8_9ACAR</name>
<organism evidence="1">
    <name type="scientific">Oppiella nova</name>
    <dbReference type="NCBI Taxonomy" id="334625"/>
    <lineage>
        <taxon>Eukaryota</taxon>
        <taxon>Metazoa</taxon>
        <taxon>Ecdysozoa</taxon>
        <taxon>Arthropoda</taxon>
        <taxon>Chelicerata</taxon>
        <taxon>Arachnida</taxon>
        <taxon>Acari</taxon>
        <taxon>Acariformes</taxon>
        <taxon>Sarcoptiformes</taxon>
        <taxon>Oribatida</taxon>
        <taxon>Brachypylina</taxon>
        <taxon>Oppioidea</taxon>
        <taxon>Oppiidae</taxon>
        <taxon>Oppiella</taxon>
    </lineage>
</organism>
<dbReference type="AlphaFoldDB" id="A0A7R9LXF8"/>
<dbReference type="OrthoDB" id="275637at2759"/>
<sequence>MNTHFETIVQYCKGWTIATVALFSDAILKNPGYLKLRKIRAAQQVAKTIATSQNRVYLNASSLMLNIADKDFDVTNEAIQKGRK</sequence>
<gene>
    <name evidence="1" type="ORF">ONB1V03_LOCUS6769</name>
</gene>
<accession>A0A7R9LXF8</accession>
<proteinExistence type="predicted"/>
<evidence type="ECO:0000313" key="2">
    <source>
        <dbReference type="Proteomes" id="UP000728032"/>
    </source>
</evidence>
<dbReference type="EMBL" id="OC918000">
    <property type="protein sequence ID" value="CAD7648463.1"/>
    <property type="molecule type" value="Genomic_DNA"/>
</dbReference>
<protein>
    <submittedName>
        <fullName evidence="1">Uncharacterized protein</fullName>
    </submittedName>
</protein>
<dbReference type="EMBL" id="CAJPVJ010003175">
    <property type="protein sequence ID" value="CAG2167258.1"/>
    <property type="molecule type" value="Genomic_DNA"/>
</dbReference>